<organism evidence="2 3">
    <name type="scientific">Frankliniella occidentalis</name>
    <name type="common">Western flower thrips</name>
    <name type="synonym">Euthrips occidentalis</name>
    <dbReference type="NCBI Taxonomy" id="133901"/>
    <lineage>
        <taxon>Eukaryota</taxon>
        <taxon>Metazoa</taxon>
        <taxon>Ecdysozoa</taxon>
        <taxon>Arthropoda</taxon>
        <taxon>Hexapoda</taxon>
        <taxon>Insecta</taxon>
        <taxon>Pterygota</taxon>
        <taxon>Neoptera</taxon>
        <taxon>Paraneoptera</taxon>
        <taxon>Thysanoptera</taxon>
        <taxon>Terebrantia</taxon>
        <taxon>Thripoidea</taxon>
        <taxon>Thripidae</taxon>
        <taxon>Frankliniella</taxon>
    </lineage>
</organism>
<name>A0A6J1SY57_FRAOC</name>
<dbReference type="RefSeq" id="XP_026285802.1">
    <property type="nucleotide sequence ID" value="XM_026430017.2"/>
</dbReference>
<accession>A0A6J1SY57</accession>
<dbReference type="Proteomes" id="UP000504606">
    <property type="component" value="Unplaced"/>
</dbReference>
<proteinExistence type="predicted"/>
<dbReference type="GeneID" id="113211601"/>
<evidence type="ECO:0000256" key="1">
    <source>
        <dbReference type="SAM" id="SignalP"/>
    </source>
</evidence>
<gene>
    <name evidence="3" type="primary">LOC113211601</name>
</gene>
<sequence length="156" mass="16976">MLLNALQVLSVLLVLAYAQPPGASRVRASPAPEHGHDGVHRSARSTLPTWREYLRCAADRKCHVRAGSCLSEDFACNEMAARTCRCDCLGYPGAGVDRDAWDDCLEDCKSAAWPCVRECANRDWSCRNLCRLRCRCECIGGQVKNQTAAAATGTGS</sequence>
<dbReference type="KEGG" id="foc:113211601"/>
<reference evidence="3" key="1">
    <citation type="submission" date="2025-08" db="UniProtKB">
        <authorList>
            <consortium name="RefSeq"/>
        </authorList>
    </citation>
    <scope>IDENTIFICATION</scope>
    <source>
        <tissue evidence="3">Whole organism</tissue>
    </source>
</reference>
<protein>
    <submittedName>
        <fullName evidence="3">Uncharacterized protein LOC113211601</fullName>
    </submittedName>
</protein>
<keyword evidence="2" id="KW-1185">Reference proteome</keyword>
<feature type="signal peptide" evidence="1">
    <location>
        <begin position="1"/>
        <end position="18"/>
    </location>
</feature>
<dbReference type="AlphaFoldDB" id="A0A6J1SY57"/>
<evidence type="ECO:0000313" key="2">
    <source>
        <dbReference type="Proteomes" id="UP000504606"/>
    </source>
</evidence>
<evidence type="ECO:0000313" key="3">
    <source>
        <dbReference type="RefSeq" id="XP_026285802.1"/>
    </source>
</evidence>
<keyword evidence="1" id="KW-0732">Signal</keyword>
<feature type="chain" id="PRO_5026782622" evidence="1">
    <location>
        <begin position="19"/>
        <end position="156"/>
    </location>
</feature>